<dbReference type="PANTHER" id="PTHR11804:SF28">
    <property type="entry name" value="OLIGOENDOPEPTIDASE F"/>
    <property type="match status" value="1"/>
</dbReference>
<dbReference type="InterPro" id="IPR001567">
    <property type="entry name" value="Pept_M3A_M3B_dom"/>
</dbReference>
<dbReference type="GO" id="GO:0004222">
    <property type="term" value="F:metalloendopeptidase activity"/>
    <property type="evidence" value="ECO:0007669"/>
    <property type="project" value="InterPro"/>
</dbReference>
<evidence type="ECO:0000313" key="8">
    <source>
        <dbReference type="EMBL" id="OPH57511.1"/>
    </source>
</evidence>
<gene>
    <name evidence="8" type="ORF">BC351_03010</name>
</gene>
<dbReference type="SUPFAM" id="SSF55486">
    <property type="entry name" value="Metalloproteases ('zincins'), catalytic domain"/>
    <property type="match status" value="1"/>
</dbReference>
<evidence type="ECO:0000256" key="2">
    <source>
        <dbReference type="ARBA" id="ARBA00022723"/>
    </source>
</evidence>
<dbReference type="NCBIfam" id="TIGR02289">
    <property type="entry name" value="M3_not_pepF"/>
    <property type="match status" value="1"/>
</dbReference>
<dbReference type="STRING" id="1469647.BC351_03010"/>
<keyword evidence="1 6" id="KW-0645">Protease</keyword>
<evidence type="ECO:0000256" key="6">
    <source>
        <dbReference type="RuleBase" id="RU003435"/>
    </source>
</evidence>
<dbReference type="OrthoDB" id="9762795at2"/>
<dbReference type="Gene3D" id="1.10.1370.30">
    <property type="match status" value="1"/>
</dbReference>
<reference evidence="9" key="1">
    <citation type="submission" date="2016-07" db="EMBL/GenBank/DDBJ databases">
        <authorList>
            <person name="Florea S."/>
            <person name="Webb J.S."/>
            <person name="Jaromczyk J."/>
            <person name="Schardl C.L."/>
        </authorList>
    </citation>
    <scope>NUCLEOTIDE SEQUENCE [LARGE SCALE GENOMIC DNA]</scope>
    <source>
        <strain evidence="9">CY1</strain>
    </source>
</reference>
<comment type="caution">
    <text evidence="8">The sequence shown here is derived from an EMBL/GenBank/DDBJ whole genome shotgun (WGS) entry which is preliminary data.</text>
</comment>
<keyword evidence="2 6" id="KW-0479">Metal-binding</keyword>
<dbReference type="EMBL" id="MBTG01000012">
    <property type="protein sequence ID" value="OPH57511.1"/>
    <property type="molecule type" value="Genomic_DNA"/>
</dbReference>
<accession>A0A1V4HJQ6</accession>
<keyword evidence="3 6" id="KW-0378">Hydrolase</keyword>
<feature type="domain" description="Peptidase M3A/M3B catalytic" evidence="7">
    <location>
        <begin position="309"/>
        <end position="544"/>
    </location>
</feature>
<comment type="similarity">
    <text evidence="6">Belongs to the peptidase M3 family.</text>
</comment>
<keyword evidence="4 6" id="KW-0862">Zinc</keyword>
<dbReference type="GO" id="GO:0046872">
    <property type="term" value="F:metal ion binding"/>
    <property type="evidence" value="ECO:0007669"/>
    <property type="project" value="UniProtKB-UniRule"/>
</dbReference>
<dbReference type="Proteomes" id="UP000190626">
    <property type="component" value="Unassembled WGS sequence"/>
</dbReference>
<evidence type="ECO:0000259" key="7">
    <source>
        <dbReference type="Pfam" id="PF01432"/>
    </source>
</evidence>
<evidence type="ECO:0000256" key="1">
    <source>
        <dbReference type="ARBA" id="ARBA00022670"/>
    </source>
</evidence>
<dbReference type="GO" id="GO:0006518">
    <property type="term" value="P:peptide metabolic process"/>
    <property type="evidence" value="ECO:0007669"/>
    <property type="project" value="TreeGrafter"/>
</dbReference>
<keyword evidence="5 6" id="KW-0482">Metalloprotease</keyword>
<dbReference type="AlphaFoldDB" id="A0A1V4HJQ6"/>
<evidence type="ECO:0000313" key="9">
    <source>
        <dbReference type="Proteomes" id="UP000190626"/>
    </source>
</evidence>
<protein>
    <submittedName>
        <fullName evidence="8">Oligoendopeptidase F</fullName>
    </submittedName>
</protein>
<dbReference type="GO" id="GO:0006508">
    <property type="term" value="P:proteolysis"/>
    <property type="evidence" value="ECO:0007669"/>
    <property type="project" value="UniProtKB-KW"/>
</dbReference>
<dbReference type="RefSeq" id="WP_079412782.1">
    <property type="nucleotide sequence ID" value="NZ_MBTG01000012.1"/>
</dbReference>
<proteinExistence type="inferred from homology"/>
<name>A0A1V4HJQ6_9BACL</name>
<dbReference type="PANTHER" id="PTHR11804">
    <property type="entry name" value="PROTEASE M3 THIMET OLIGOPEPTIDASE-RELATED"/>
    <property type="match status" value="1"/>
</dbReference>
<keyword evidence="9" id="KW-1185">Reference proteome</keyword>
<comment type="cofactor">
    <cofactor evidence="6">
        <name>Zn(2+)</name>
        <dbReference type="ChEBI" id="CHEBI:29105"/>
    </cofactor>
    <text evidence="6">Binds 1 zinc ion.</text>
</comment>
<dbReference type="InterPro" id="IPR045090">
    <property type="entry name" value="Pept_M3A_M3B"/>
</dbReference>
<evidence type="ECO:0000256" key="5">
    <source>
        <dbReference type="ARBA" id="ARBA00023049"/>
    </source>
</evidence>
<organism evidence="8 9">
    <name type="scientific">Paenibacillus ferrarius</name>
    <dbReference type="NCBI Taxonomy" id="1469647"/>
    <lineage>
        <taxon>Bacteria</taxon>
        <taxon>Bacillati</taxon>
        <taxon>Bacillota</taxon>
        <taxon>Bacilli</taxon>
        <taxon>Bacillales</taxon>
        <taxon>Paenibacillaceae</taxon>
        <taxon>Paenibacillus</taxon>
    </lineage>
</organism>
<dbReference type="CDD" id="cd09606">
    <property type="entry name" value="M3B_PepF"/>
    <property type="match status" value="1"/>
</dbReference>
<dbReference type="Pfam" id="PF01432">
    <property type="entry name" value="Peptidase_M3"/>
    <property type="match status" value="1"/>
</dbReference>
<evidence type="ECO:0000256" key="4">
    <source>
        <dbReference type="ARBA" id="ARBA00022833"/>
    </source>
</evidence>
<dbReference type="InterPro" id="IPR011976">
    <property type="entry name" value="Pept_M3B_oligopep-rel"/>
</dbReference>
<evidence type="ECO:0000256" key="3">
    <source>
        <dbReference type="ARBA" id="ARBA00022801"/>
    </source>
</evidence>
<sequence length="564" mass="65855">MKFQDFTYERPDFKAFETKFKELLAHFRQSSSFLEQDQAMEAIVQLRSELESMESIARIRHSVDTTDEFYKAEQEFLDEIEPLYQGLITEFYQALIHSTYRSELENKWGKQLFTIASLALKTFSPEIVDDLVQENKLASEYSKLLASAKLVFEGEERNLSQLVPFQLATDRNVRKAANDVKYSFFIENEAKLDELYDQLVKIRTVIAKKLGYANFVELAYARLNRSDYNAKDVEAFRDQVLEHIVPAATKLKERQKARIGVETLHYYDDKFGFPTGNATPKGDADWIVQQARHMYAELSPETNEFFTFMIENGLMDLVAKKGKRVGGYCSYISSYKAPYIFSNFNGTSGDIDVLTHEVGHAFQGFSSREFQVPEYTFPTLEACEIHSMSMEFLAWPWMSLFFEDETDKYKFKHLSESLLFIPYGVAVDEFQHRVYEQPDLTPAERKQVWREVERKYLPHREYADNDYLERGGFWHQQQHIFKSPFYYIDYTLAQVCAFQFWKRANENPALAWQDYLRLCQQGGSRNFTELVEVAQLISPFKDGCVASVIGQIESWLDQIDDKSL</sequence>